<evidence type="ECO:0000313" key="2">
    <source>
        <dbReference type="EMBL" id="SDG83836.1"/>
    </source>
</evidence>
<dbReference type="EMBL" id="FNCZ01000001">
    <property type="protein sequence ID" value="SDG83836.1"/>
    <property type="molecule type" value="Genomic_DNA"/>
</dbReference>
<dbReference type="AlphaFoldDB" id="A0A1G7XIA3"/>
<proteinExistence type="predicted"/>
<keyword evidence="1" id="KW-0732">Signal</keyword>
<evidence type="ECO:0000313" key="3">
    <source>
        <dbReference type="Proteomes" id="UP000199492"/>
    </source>
</evidence>
<protein>
    <submittedName>
        <fullName evidence="2">Uncharacterized protein</fullName>
    </submittedName>
</protein>
<reference evidence="3" key="1">
    <citation type="submission" date="2016-10" db="EMBL/GenBank/DDBJ databases">
        <authorList>
            <person name="Varghese N."/>
            <person name="Submissions S."/>
        </authorList>
    </citation>
    <scope>NUCLEOTIDE SEQUENCE [LARGE SCALE GENOMIC DNA]</scope>
    <source>
        <strain evidence="3">DSM 15363</strain>
    </source>
</reference>
<dbReference type="OrthoDB" id="1445387at2"/>
<sequence>MNKLHFLKLVLVSLFFINGNAQDNIDYKAIDSIGKAFTNRLKVGDIEYLESSKPQEGTWEYSRLLDYKKALNDKPNKIIIGSFIEPSINPDYWAFNLFALRRIDEKSFEYFFAAIVSIDVTSANYKIDATYLFTEDEPLKSWWKHIFGFYESKHREYIPKEFVFQVCPPPPFNEE</sequence>
<gene>
    <name evidence="2" type="ORF">SAMN04489796_101723</name>
</gene>
<feature type="chain" id="PRO_5011614903" evidence="1">
    <location>
        <begin position="22"/>
        <end position="175"/>
    </location>
</feature>
<organism evidence="2 3">
    <name type="scientific">Winogradskyella thalassocola</name>
    <dbReference type="NCBI Taxonomy" id="262004"/>
    <lineage>
        <taxon>Bacteria</taxon>
        <taxon>Pseudomonadati</taxon>
        <taxon>Bacteroidota</taxon>
        <taxon>Flavobacteriia</taxon>
        <taxon>Flavobacteriales</taxon>
        <taxon>Flavobacteriaceae</taxon>
        <taxon>Winogradskyella</taxon>
    </lineage>
</organism>
<dbReference type="STRING" id="262004.SAMN04489796_101723"/>
<accession>A0A1G7XIA3</accession>
<dbReference type="RefSeq" id="WP_092466205.1">
    <property type="nucleotide sequence ID" value="NZ_FNCZ01000001.1"/>
</dbReference>
<feature type="signal peptide" evidence="1">
    <location>
        <begin position="1"/>
        <end position="21"/>
    </location>
</feature>
<evidence type="ECO:0000256" key="1">
    <source>
        <dbReference type="SAM" id="SignalP"/>
    </source>
</evidence>
<keyword evidence="3" id="KW-1185">Reference proteome</keyword>
<name>A0A1G7XIA3_9FLAO</name>
<dbReference type="Proteomes" id="UP000199492">
    <property type="component" value="Unassembled WGS sequence"/>
</dbReference>